<proteinExistence type="predicted"/>
<name>A0A1G4VFJ1_9MYCO</name>
<evidence type="ECO:0000313" key="2">
    <source>
        <dbReference type="EMBL" id="SCX06042.1"/>
    </source>
</evidence>
<sequence>MPTATLVTENVSHFCPVTNFYECSDGRYLLVTIPRLSADMVHNMLGVRVPIVQMHLPDAADVFWADADAVVLDADGDPSNGMTPLVSVPGCEVFAEALAAAGYTLTATEED</sequence>
<gene>
    <name evidence="2" type="ORF">SAMN02799620_00802</name>
</gene>
<accession>A0A1G4VFJ1</accession>
<evidence type="ECO:0000259" key="1">
    <source>
        <dbReference type="Pfam" id="PF24457"/>
    </source>
</evidence>
<dbReference type="Pfam" id="PF24457">
    <property type="entry name" value="DUF7572"/>
    <property type="match status" value="1"/>
</dbReference>
<organism evidence="2 3">
    <name type="scientific">Mycolicibacterium fluoranthenivorans</name>
    <dbReference type="NCBI Taxonomy" id="258505"/>
    <lineage>
        <taxon>Bacteria</taxon>
        <taxon>Bacillati</taxon>
        <taxon>Actinomycetota</taxon>
        <taxon>Actinomycetes</taxon>
        <taxon>Mycobacteriales</taxon>
        <taxon>Mycobacteriaceae</taxon>
        <taxon>Mycolicibacterium</taxon>
    </lineage>
</organism>
<reference evidence="3" key="1">
    <citation type="submission" date="2016-10" db="EMBL/GenBank/DDBJ databases">
        <authorList>
            <person name="Varghese N."/>
            <person name="Submissions S."/>
        </authorList>
    </citation>
    <scope>NUCLEOTIDE SEQUENCE [LARGE SCALE GENOMIC DNA]</scope>
    <source>
        <strain evidence="3">UNC267MFSha1.1M11</strain>
    </source>
</reference>
<dbReference type="AlphaFoldDB" id="A0A1G4VFJ1"/>
<protein>
    <recommendedName>
        <fullName evidence="1">DUF7572 domain-containing protein</fullName>
    </recommendedName>
</protein>
<dbReference type="InterPro" id="IPR055994">
    <property type="entry name" value="DUF7572"/>
</dbReference>
<feature type="domain" description="DUF7572" evidence="1">
    <location>
        <begin position="3"/>
        <end position="104"/>
    </location>
</feature>
<dbReference type="RefSeq" id="WP_090354059.1">
    <property type="nucleotide sequence ID" value="NZ_FMUB01000002.1"/>
</dbReference>
<dbReference type="EMBL" id="FMUB01000002">
    <property type="protein sequence ID" value="SCX06042.1"/>
    <property type="molecule type" value="Genomic_DNA"/>
</dbReference>
<dbReference type="STRING" id="1502745.SAMN02799620_00802"/>
<evidence type="ECO:0000313" key="3">
    <source>
        <dbReference type="Proteomes" id="UP000199707"/>
    </source>
</evidence>
<dbReference type="Proteomes" id="UP000199707">
    <property type="component" value="Unassembled WGS sequence"/>
</dbReference>